<protein>
    <submittedName>
        <fullName evidence="4">Transposase</fullName>
    </submittedName>
</protein>
<dbReference type="InterPro" id="IPR008490">
    <property type="entry name" value="Transposase_InsH_N"/>
</dbReference>
<keyword evidence="5" id="KW-1185">Reference proteome</keyword>
<evidence type="ECO:0000259" key="3">
    <source>
        <dbReference type="Pfam" id="PF13751"/>
    </source>
</evidence>
<dbReference type="PANTHER" id="PTHR33408">
    <property type="entry name" value="TRANSPOSASE"/>
    <property type="match status" value="1"/>
</dbReference>
<dbReference type="InterPro" id="IPR025668">
    <property type="entry name" value="Tnp_DDE_dom"/>
</dbReference>
<dbReference type="RefSeq" id="WP_097142766.1">
    <property type="nucleotide sequence ID" value="NZ_OBQD01000024.1"/>
</dbReference>
<name>A0A285UZH8_9HYPH</name>
<sequence>MGRFIEGYDRSQPLLLPAYVEDYVSQESLVRVVDAFVETLDLTALGFERTVSAATGRPGYHPGDMLRLYIWGYLNQLRSSRQLERACQRDLEAIWLMRRMTPDYRTIAAFRHDNPEAIIRTGAAFISFCRENGLITPGKVALDGTKMRAVASAKNIAGADRLARDIAHTETEIAYYLDRLNIADQHSAGARDQTVNRAAFASAIASLERRKQRLEKRQAELAEHDTNVVVFGEPDARPMGYGRAPKFPAYNLQSVVDIESGLIIHNDVANEANDSQLLHPMAIAAKEVLDVDQLEVLADGGYSNAQEVARCEQDGVRVAAPIKRGAMSAQYFRPVQFVHDEQTDTIRCPAGETMYPKGKHTRNRAIRYRTPACQTCHIKPQCTPGNQRTIHRLVDQGALDRMERRLHENPDLMTIRRCTVEHPFGTIKRMSGGGRFLTRGLRRVKAEAALSVLAFNIIRASNAFGTGALMSRG</sequence>
<feature type="coiled-coil region" evidence="1">
    <location>
        <begin position="197"/>
        <end position="227"/>
    </location>
</feature>
<dbReference type="InterPro" id="IPR047629">
    <property type="entry name" value="IS1182_transpos"/>
</dbReference>
<evidence type="ECO:0000259" key="2">
    <source>
        <dbReference type="Pfam" id="PF05598"/>
    </source>
</evidence>
<proteinExistence type="predicted"/>
<dbReference type="OrthoDB" id="9774608at2"/>
<organism evidence="4 5">
    <name type="scientific">Rhizobium subbaraonis</name>
    <dbReference type="NCBI Taxonomy" id="908946"/>
    <lineage>
        <taxon>Bacteria</taxon>
        <taxon>Pseudomonadati</taxon>
        <taxon>Pseudomonadota</taxon>
        <taxon>Alphaproteobacteria</taxon>
        <taxon>Hyphomicrobiales</taxon>
        <taxon>Rhizobiaceae</taxon>
        <taxon>Rhizobium/Agrobacterium group</taxon>
        <taxon>Rhizobium</taxon>
    </lineage>
</organism>
<reference evidence="4 5" key="1">
    <citation type="submission" date="2017-08" db="EMBL/GenBank/DDBJ databases">
        <authorList>
            <person name="de Groot N.N."/>
        </authorList>
    </citation>
    <scope>NUCLEOTIDE SEQUENCE [LARGE SCALE GENOMIC DNA]</scope>
    <source>
        <strain evidence="4 5">JC85</strain>
    </source>
</reference>
<accession>A0A285UZH8</accession>
<dbReference type="Proteomes" id="UP000219167">
    <property type="component" value="Unassembled WGS sequence"/>
</dbReference>
<dbReference type="Pfam" id="PF13751">
    <property type="entry name" value="DDE_Tnp_1_6"/>
    <property type="match status" value="1"/>
</dbReference>
<gene>
    <name evidence="4" type="ORF">SAMN05892877_12415</name>
</gene>
<dbReference type="PANTHER" id="PTHR33408:SF2">
    <property type="entry name" value="TRANSPOSASE DDE DOMAIN-CONTAINING PROTEIN"/>
    <property type="match status" value="1"/>
</dbReference>
<evidence type="ECO:0000313" key="4">
    <source>
        <dbReference type="EMBL" id="SOC46738.1"/>
    </source>
</evidence>
<feature type="domain" description="Transposase DDE" evidence="3">
    <location>
        <begin position="348"/>
        <end position="459"/>
    </location>
</feature>
<dbReference type="Pfam" id="PF05598">
    <property type="entry name" value="DUF772"/>
    <property type="match status" value="1"/>
</dbReference>
<evidence type="ECO:0000256" key="1">
    <source>
        <dbReference type="SAM" id="Coils"/>
    </source>
</evidence>
<dbReference type="NCBIfam" id="NF033551">
    <property type="entry name" value="transpos_IS1182"/>
    <property type="match status" value="1"/>
</dbReference>
<evidence type="ECO:0000313" key="5">
    <source>
        <dbReference type="Proteomes" id="UP000219167"/>
    </source>
</evidence>
<keyword evidence="1" id="KW-0175">Coiled coil</keyword>
<dbReference type="EMBL" id="OBQD01000024">
    <property type="protein sequence ID" value="SOC46738.1"/>
    <property type="molecule type" value="Genomic_DNA"/>
</dbReference>
<feature type="domain" description="Transposase InsH N-terminal" evidence="2">
    <location>
        <begin position="20"/>
        <end position="112"/>
    </location>
</feature>
<dbReference type="AlphaFoldDB" id="A0A285UZH8"/>